<keyword evidence="2" id="KW-1185">Reference proteome</keyword>
<evidence type="ECO:0000313" key="1">
    <source>
        <dbReference type="EMBL" id="KAF7247998.1"/>
    </source>
</evidence>
<organism evidence="1 2">
    <name type="scientific">Paragonimus skrjabini miyazakii</name>
    <dbReference type="NCBI Taxonomy" id="59628"/>
    <lineage>
        <taxon>Eukaryota</taxon>
        <taxon>Metazoa</taxon>
        <taxon>Spiralia</taxon>
        <taxon>Lophotrochozoa</taxon>
        <taxon>Platyhelminthes</taxon>
        <taxon>Trematoda</taxon>
        <taxon>Digenea</taxon>
        <taxon>Plagiorchiida</taxon>
        <taxon>Troglotremata</taxon>
        <taxon>Troglotrematidae</taxon>
        <taxon>Paragonimus</taxon>
    </lineage>
</organism>
<comment type="caution">
    <text evidence="1">The sequence shown here is derived from an EMBL/GenBank/DDBJ whole genome shotgun (WGS) entry which is preliminary data.</text>
</comment>
<dbReference type="AlphaFoldDB" id="A0A8S9YM56"/>
<gene>
    <name evidence="1" type="ORF">EG68_08979</name>
</gene>
<accession>A0A8S9YM56</accession>
<proteinExistence type="predicted"/>
<name>A0A8S9YM56_9TREM</name>
<evidence type="ECO:0000313" key="2">
    <source>
        <dbReference type="Proteomes" id="UP000822476"/>
    </source>
</evidence>
<sequence>MSADSVPNSAVTLVLITGNPLMVYDADNNVIGTNHRKRTSTEIVRSIAVEARLSLTSVDILLSLEGTVARVTVGCTHSVWNTTGVRFYVHRGWGVCSLRFV</sequence>
<reference evidence="1" key="1">
    <citation type="submission" date="2019-07" db="EMBL/GenBank/DDBJ databases">
        <title>Annotation for the trematode Paragonimus miyazaki's.</title>
        <authorList>
            <person name="Choi Y.-J."/>
        </authorList>
    </citation>
    <scope>NUCLEOTIDE SEQUENCE</scope>
    <source>
        <strain evidence="1">Japan</strain>
    </source>
</reference>
<dbReference type="EMBL" id="JTDE01005682">
    <property type="protein sequence ID" value="KAF7247998.1"/>
    <property type="molecule type" value="Genomic_DNA"/>
</dbReference>
<protein>
    <submittedName>
        <fullName evidence="1">Uncharacterized protein</fullName>
    </submittedName>
</protein>
<dbReference type="Proteomes" id="UP000822476">
    <property type="component" value="Unassembled WGS sequence"/>
</dbReference>